<dbReference type="InterPro" id="IPR051059">
    <property type="entry name" value="VerF-like"/>
</dbReference>
<evidence type="ECO:0000256" key="6">
    <source>
        <dbReference type="ARBA" id="ARBA00023242"/>
    </source>
</evidence>
<feature type="domain" description="C2H2-type" evidence="8">
    <location>
        <begin position="39"/>
        <end position="66"/>
    </location>
</feature>
<feature type="domain" description="C2H2-type" evidence="8">
    <location>
        <begin position="11"/>
        <end position="38"/>
    </location>
</feature>
<dbReference type="PROSITE" id="PS00028">
    <property type="entry name" value="ZINC_FINGER_C2H2_1"/>
    <property type="match status" value="1"/>
</dbReference>
<keyword evidence="4 7" id="KW-0863">Zinc-finger</keyword>
<sequence>MGRGRPKSVVAPCRFCKKQFKRLEHLKRHERIHTQERPFVCQCGRAFSRQDVLTRHDRLSHTPTHDKQATAATEADFLPHDQTPQIRELEEQTRGAHTVSALDSHNRDLHSAEPACPPVDPLIEPPYDQMGFASDGLNNDWATWDSGLFSFENVVPSQFLDTDLSLCDLLQDFPGSSQSLAQEGVEPAVNSADPLPSQPLIADGERNVPTPPLPPRFPSTDDQVHNSNLDTGLETARYPWTLSSAEYMQLLKKVTEYQSTLPDFKFPPRFTLMRYIEGYFRGFHDHLPFLHMATFNPMNIELELLFAIAAVGALYRFEHPTAHKLYSASRSLLERRFLDRRQREMASLIVKAPGTPIARRVLCSLRPAASSTPDEVEGNTSVEYGLALNSNISLQRAQTLIILIAMSAWGEQTLVHDSLAMGSQLAVTVRELGIDQQDNITGLDLSWEAWVIHQQRRRTLLVAYILFNLHSLAFNVPPLILNHEVALCLPSCEAEWKSNSAAVWAQHRQISGLHENTFIESLNDLLEGKAISGKGAISAFSNYLLIHGVIQNIYFEHQTSACALRDECQLRPQFLKSMETTLRSWQASWEATYESTLDPCSPKGPLGFNATALLRMAYIHLNTNLGLCHKLVSGDPARVKKIFLDPQTMRLSRSPSLDRAILQCIHALSVPVRVGIPYVAQTQTLHWSIQHSLCSLECAFLMSRWLQDIAKIVEAEGLAALRDDEQKLLTMTTSLVQETQFQHTLDYGENHSTRIRRLAASTSRMWAEVASGIHVFDIVHRVGVSLSVIADVLESQLVEQV</sequence>
<gene>
    <name evidence="9" type="ORF">BJY01DRAFT_22302</name>
</gene>
<dbReference type="Proteomes" id="UP001610446">
    <property type="component" value="Unassembled WGS sequence"/>
</dbReference>
<evidence type="ECO:0000313" key="9">
    <source>
        <dbReference type="EMBL" id="KAL2840055.1"/>
    </source>
</evidence>
<dbReference type="InterPro" id="IPR007219">
    <property type="entry name" value="XnlR_reg_dom"/>
</dbReference>
<dbReference type="CDD" id="cd12148">
    <property type="entry name" value="fungal_TF_MHR"/>
    <property type="match status" value="1"/>
</dbReference>
<evidence type="ECO:0000256" key="7">
    <source>
        <dbReference type="PROSITE-ProRule" id="PRU00042"/>
    </source>
</evidence>
<dbReference type="Pfam" id="PF04082">
    <property type="entry name" value="Fungal_trans"/>
    <property type="match status" value="1"/>
</dbReference>
<keyword evidence="3" id="KW-0677">Repeat</keyword>
<comment type="caution">
    <text evidence="9">The sequence shown here is derived from an EMBL/GenBank/DDBJ whole genome shotgun (WGS) entry which is preliminary data.</text>
</comment>
<keyword evidence="5" id="KW-0862">Zinc</keyword>
<evidence type="ECO:0000256" key="3">
    <source>
        <dbReference type="ARBA" id="ARBA00022737"/>
    </source>
</evidence>
<evidence type="ECO:0000256" key="5">
    <source>
        <dbReference type="ARBA" id="ARBA00022833"/>
    </source>
</evidence>
<dbReference type="SMART" id="SM00355">
    <property type="entry name" value="ZnF_C2H2"/>
    <property type="match status" value="2"/>
</dbReference>
<dbReference type="InterPro" id="IPR036236">
    <property type="entry name" value="Znf_C2H2_sf"/>
</dbReference>
<comment type="subcellular location">
    <subcellularLocation>
        <location evidence="1">Nucleus</location>
    </subcellularLocation>
</comment>
<dbReference type="PANTHER" id="PTHR40626">
    <property type="entry name" value="MIP31509P"/>
    <property type="match status" value="1"/>
</dbReference>
<evidence type="ECO:0000256" key="4">
    <source>
        <dbReference type="ARBA" id="ARBA00022771"/>
    </source>
</evidence>
<name>A0ABR4JJ30_9EURO</name>
<evidence type="ECO:0000313" key="10">
    <source>
        <dbReference type="Proteomes" id="UP001610446"/>
    </source>
</evidence>
<evidence type="ECO:0000259" key="8">
    <source>
        <dbReference type="PROSITE" id="PS50157"/>
    </source>
</evidence>
<proteinExistence type="predicted"/>
<dbReference type="SUPFAM" id="SSF57667">
    <property type="entry name" value="beta-beta-alpha zinc fingers"/>
    <property type="match status" value="1"/>
</dbReference>
<keyword evidence="6" id="KW-0539">Nucleus</keyword>
<organism evidence="9 10">
    <name type="scientific">Aspergillus pseudoustus</name>
    <dbReference type="NCBI Taxonomy" id="1810923"/>
    <lineage>
        <taxon>Eukaryota</taxon>
        <taxon>Fungi</taxon>
        <taxon>Dikarya</taxon>
        <taxon>Ascomycota</taxon>
        <taxon>Pezizomycotina</taxon>
        <taxon>Eurotiomycetes</taxon>
        <taxon>Eurotiomycetidae</taxon>
        <taxon>Eurotiales</taxon>
        <taxon>Aspergillaceae</taxon>
        <taxon>Aspergillus</taxon>
        <taxon>Aspergillus subgen. Nidulantes</taxon>
    </lineage>
</organism>
<evidence type="ECO:0000256" key="1">
    <source>
        <dbReference type="ARBA" id="ARBA00004123"/>
    </source>
</evidence>
<keyword evidence="10" id="KW-1185">Reference proteome</keyword>
<protein>
    <submittedName>
        <fullName evidence="9">Early growth response protein</fullName>
    </submittedName>
</protein>
<accession>A0ABR4JJ30</accession>
<evidence type="ECO:0000256" key="2">
    <source>
        <dbReference type="ARBA" id="ARBA00022723"/>
    </source>
</evidence>
<dbReference type="EMBL" id="JBFXLU010000125">
    <property type="protein sequence ID" value="KAL2840055.1"/>
    <property type="molecule type" value="Genomic_DNA"/>
</dbReference>
<dbReference type="Gene3D" id="3.30.160.60">
    <property type="entry name" value="Classic Zinc Finger"/>
    <property type="match status" value="2"/>
</dbReference>
<dbReference type="InterPro" id="IPR013087">
    <property type="entry name" value="Znf_C2H2_type"/>
</dbReference>
<dbReference type="PROSITE" id="PS50157">
    <property type="entry name" value="ZINC_FINGER_C2H2_2"/>
    <property type="match status" value="2"/>
</dbReference>
<dbReference type="PANTHER" id="PTHR40626:SF10">
    <property type="entry name" value="C2H2-TYPE DOMAIN-CONTAINING PROTEIN"/>
    <property type="match status" value="1"/>
</dbReference>
<reference evidence="9 10" key="1">
    <citation type="submission" date="2024-07" db="EMBL/GenBank/DDBJ databases">
        <title>Section-level genome sequencing and comparative genomics of Aspergillus sections Usti and Cavernicolus.</title>
        <authorList>
            <consortium name="Lawrence Berkeley National Laboratory"/>
            <person name="Nybo J.L."/>
            <person name="Vesth T.C."/>
            <person name="Theobald S."/>
            <person name="Frisvad J.C."/>
            <person name="Larsen T.O."/>
            <person name="Kjaerboelling I."/>
            <person name="Rothschild-Mancinelli K."/>
            <person name="Lyhne E.K."/>
            <person name="Kogle M.E."/>
            <person name="Barry K."/>
            <person name="Clum A."/>
            <person name="Na H."/>
            <person name="Ledsgaard L."/>
            <person name="Lin J."/>
            <person name="Lipzen A."/>
            <person name="Kuo A."/>
            <person name="Riley R."/>
            <person name="Mondo S."/>
            <person name="Labutti K."/>
            <person name="Haridas S."/>
            <person name="Pangalinan J."/>
            <person name="Salamov A.A."/>
            <person name="Simmons B.A."/>
            <person name="Magnuson J.K."/>
            <person name="Chen J."/>
            <person name="Drula E."/>
            <person name="Henrissat B."/>
            <person name="Wiebenga A."/>
            <person name="Lubbers R.J."/>
            <person name="Gomes A.C."/>
            <person name="Makela M.R."/>
            <person name="Stajich J."/>
            <person name="Grigoriev I.V."/>
            <person name="Mortensen U.H."/>
            <person name="De Vries R.P."/>
            <person name="Baker S.E."/>
            <person name="Andersen M.R."/>
        </authorList>
    </citation>
    <scope>NUCLEOTIDE SEQUENCE [LARGE SCALE GENOMIC DNA]</scope>
    <source>
        <strain evidence="9 10">CBS 123904</strain>
    </source>
</reference>
<keyword evidence="2" id="KW-0479">Metal-binding</keyword>